<dbReference type="PANTHER" id="PTHR21461">
    <property type="entry name" value="GLYCOSYLTRANSFERASE FAMILY 92 PROTEIN"/>
    <property type="match status" value="1"/>
</dbReference>
<dbReference type="EC" id="2.4.1.-" evidence="8"/>
<keyword evidence="5" id="KW-0812">Transmembrane</keyword>
<accession>A0ABD0K6I4</accession>
<dbReference type="InterPro" id="IPR008166">
    <property type="entry name" value="Glyco_transf_92"/>
</dbReference>
<keyword evidence="3 8" id="KW-0328">Glycosyltransferase</keyword>
<evidence type="ECO:0000313" key="9">
    <source>
        <dbReference type="EMBL" id="KAK7482744.1"/>
    </source>
</evidence>
<keyword evidence="6" id="KW-1133">Transmembrane helix</keyword>
<dbReference type="Proteomes" id="UP001519460">
    <property type="component" value="Unassembled WGS sequence"/>
</dbReference>
<comment type="caution">
    <text evidence="9">The sequence shown here is derived from an EMBL/GenBank/DDBJ whole genome shotgun (WGS) entry which is preliminary data.</text>
</comment>
<evidence type="ECO:0000256" key="3">
    <source>
        <dbReference type="ARBA" id="ARBA00022676"/>
    </source>
</evidence>
<dbReference type="GO" id="GO:0016757">
    <property type="term" value="F:glycosyltransferase activity"/>
    <property type="evidence" value="ECO:0007669"/>
    <property type="project" value="UniProtKB-UniRule"/>
</dbReference>
<proteinExistence type="inferred from homology"/>
<evidence type="ECO:0000256" key="6">
    <source>
        <dbReference type="ARBA" id="ARBA00022989"/>
    </source>
</evidence>
<protein>
    <recommendedName>
        <fullName evidence="8">Glycosyltransferase family 92 protein</fullName>
        <ecNumber evidence="8">2.4.1.-</ecNumber>
    </recommendedName>
</protein>
<evidence type="ECO:0000256" key="5">
    <source>
        <dbReference type="ARBA" id="ARBA00022692"/>
    </source>
</evidence>
<comment type="similarity">
    <text evidence="2 8">Belongs to the glycosyltransferase 92 family.</text>
</comment>
<gene>
    <name evidence="9" type="ORF">BaRGS_00026042</name>
</gene>
<dbReference type="GO" id="GO:0016020">
    <property type="term" value="C:membrane"/>
    <property type="evidence" value="ECO:0007669"/>
    <property type="project" value="UniProtKB-SubCell"/>
</dbReference>
<sequence>MDKEKHSVNTTFLVVHYSKLHQPNGHRTNFSRSEINSENVETDTESDCTRTHLDVKNTNSTVSGVPRLYNLTRCFPPFHGRYDNTAQVAEMIAASVVLGVDHFVFYVESVGPSLKQMLEMLKKDETAEVHPWNLHLDSTSVHYFAQYSSIQDCLYRHLHTSRYLLFGDPDELFVPRSHDQLLPLLDEQFTKRPECGAFLFRNTFFNLNFPTKVPPTTNVSEAFIRQYQLPALLHPVRSKTILDPGVRSKPAVAPRKISVLGVHIVEIARKGFRSCTLDPGDGLLHHYRRAGNAGEEDRVEDPYLWRYTDAIVKETQRILNRTI</sequence>
<dbReference type="EMBL" id="JACVVK020000239">
    <property type="protein sequence ID" value="KAK7482744.1"/>
    <property type="molecule type" value="Genomic_DNA"/>
</dbReference>
<evidence type="ECO:0000256" key="2">
    <source>
        <dbReference type="ARBA" id="ARBA00007647"/>
    </source>
</evidence>
<evidence type="ECO:0000256" key="1">
    <source>
        <dbReference type="ARBA" id="ARBA00004167"/>
    </source>
</evidence>
<evidence type="ECO:0000256" key="8">
    <source>
        <dbReference type="RuleBase" id="RU366017"/>
    </source>
</evidence>
<keyword evidence="4 8" id="KW-0808">Transferase</keyword>
<dbReference type="Pfam" id="PF01697">
    <property type="entry name" value="Glyco_transf_92"/>
    <property type="match status" value="1"/>
</dbReference>
<dbReference type="PANTHER" id="PTHR21461:SF69">
    <property type="entry name" value="GLYCOSYLTRANSFERASE FAMILY 92 PROTEIN"/>
    <property type="match status" value="1"/>
</dbReference>
<organism evidence="9 10">
    <name type="scientific">Batillaria attramentaria</name>
    <dbReference type="NCBI Taxonomy" id="370345"/>
    <lineage>
        <taxon>Eukaryota</taxon>
        <taxon>Metazoa</taxon>
        <taxon>Spiralia</taxon>
        <taxon>Lophotrochozoa</taxon>
        <taxon>Mollusca</taxon>
        <taxon>Gastropoda</taxon>
        <taxon>Caenogastropoda</taxon>
        <taxon>Sorbeoconcha</taxon>
        <taxon>Cerithioidea</taxon>
        <taxon>Batillariidae</taxon>
        <taxon>Batillaria</taxon>
    </lineage>
</organism>
<evidence type="ECO:0000313" key="10">
    <source>
        <dbReference type="Proteomes" id="UP001519460"/>
    </source>
</evidence>
<keyword evidence="10" id="KW-1185">Reference proteome</keyword>
<keyword evidence="7" id="KW-0472">Membrane</keyword>
<evidence type="ECO:0000256" key="7">
    <source>
        <dbReference type="ARBA" id="ARBA00023136"/>
    </source>
</evidence>
<comment type="subcellular location">
    <subcellularLocation>
        <location evidence="1">Membrane</location>
        <topology evidence="1">Single-pass membrane protein</topology>
    </subcellularLocation>
</comment>
<dbReference type="AlphaFoldDB" id="A0ABD0K6I4"/>
<evidence type="ECO:0000256" key="4">
    <source>
        <dbReference type="ARBA" id="ARBA00022679"/>
    </source>
</evidence>
<name>A0ABD0K6I4_9CAEN</name>
<reference evidence="9 10" key="1">
    <citation type="journal article" date="2023" name="Sci. Data">
        <title>Genome assembly of the Korean intertidal mud-creeper Batillaria attramentaria.</title>
        <authorList>
            <person name="Patra A.K."/>
            <person name="Ho P.T."/>
            <person name="Jun S."/>
            <person name="Lee S.J."/>
            <person name="Kim Y."/>
            <person name="Won Y.J."/>
        </authorList>
    </citation>
    <scope>NUCLEOTIDE SEQUENCE [LARGE SCALE GENOMIC DNA]</scope>
    <source>
        <strain evidence="9">Wonlab-2016</strain>
    </source>
</reference>